<comment type="caution">
    <text evidence="2">The sequence shown here is derived from an EMBL/GenBank/DDBJ whole genome shotgun (WGS) entry which is preliminary data.</text>
</comment>
<dbReference type="Proteomes" id="UP000216943">
    <property type="component" value="Unassembled WGS sequence"/>
</dbReference>
<feature type="domain" description="Lipoprotein-associated type-17" evidence="1">
    <location>
        <begin position="296"/>
        <end position="384"/>
    </location>
</feature>
<proteinExistence type="predicted"/>
<protein>
    <recommendedName>
        <fullName evidence="1">Lipoprotein-associated type-17 domain-containing protein</fullName>
    </recommendedName>
</protein>
<feature type="non-terminal residue" evidence="2">
    <location>
        <position position="421"/>
    </location>
</feature>
<dbReference type="Pfam" id="PF04200">
    <property type="entry name" value="Lipoprotein_17"/>
    <property type="match status" value="4"/>
</dbReference>
<feature type="domain" description="Lipoprotein-associated type-17" evidence="1">
    <location>
        <begin position="196"/>
        <end position="278"/>
    </location>
</feature>
<feature type="domain" description="Lipoprotein-associated type-17" evidence="1">
    <location>
        <begin position="7"/>
        <end position="63"/>
    </location>
</feature>
<dbReference type="EMBL" id="NQNY01000030">
    <property type="protein sequence ID" value="PAK20875.1"/>
    <property type="molecule type" value="Genomic_DNA"/>
</dbReference>
<evidence type="ECO:0000313" key="3">
    <source>
        <dbReference type="Proteomes" id="UP000216943"/>
    </source>
</evidence>
<accession>A0A269TJF5</accession>
<feature type="domain" description="Lipoprotein-associated type-17" evidence="1">
    <location>
        <begin position="81"/>
        <end position="168"/>
    </location>
</feature>
<dbReference type="AlphaFoldDB" id="A0A269TJF5"/>
<dbReference type="InterPro" id="IPR007326">
    <property type="entry name" value="Lipoprotein-assoc_dom"/>
</dbReference>
<evidence type="ECO:0000313" key="2">
    <source>
        <dbReference type="EMBL" id="PAK20875.1"/>
    </source>
</evidence>
<evidence type="ECO:0000259" key="1">
    <source>
        <dbReference type="Pfam" id="PF04200"/>
    </source>
</evidence>
<reference evidence="3" key="1">
    <citation type="submission" date="2017-08" db="EMBL/GenBank/DDBJ databases">
        <authorList>
            <person name="Alvarez-Ponce D."/>
            <person name="Weitzman C.L."/>
            <person name="Tillett R.L."/>
            <person name="Sandmeier F.C."/>
            <person name="Tracy C.R."/>
        </authorList>
    </citation>
    <scope>NUCLEOTIDE SEQUENCE [LARGE SCALE GENOMIC DNA]</scope>
    <source>
        <strain evidence="3">723</strain>
    </source>
</reference>
<feature type="non-terminal residue" evidence="2">
    <location>
        <position position="1"/>
    </location>
</feature>
<dbReference type="RefSeq" id="WP_143823652.1">
    <property type="nucleotide sequence ID" value="NZ_NQNY01000030.1"/>
</dbReference>
<name>A0A269TJF5_9BACT</name>
<gene>
    <name evidence="2" type="ORF">CJJ23_04920</name>
</gene>
<sequence length="421" mass="44346">TTIPNASVEVTLVANGANDTNGTLKVKVVLKATSATTTTYYKQNGDKGAATDAVEVTISGFTTSKGAISKWYSESVRDASVATNETLKVKKPSAVTAEELKSLFTAPATLTGSTVELEVVADSANDVSGNLKLKVTLKQGDNFFKEDGSTVLAADKSTAGKTVTISGFVASDANAAKAQAWYTGEVQDQIVEGTLATKKASVISETTDKTELDKLFALPTGDDTFNPEATIEYSDLKANDYTGSLSLTVALKVGNKYYDKDGNQLDAAKGEKVELTGFADYKEAIKTWYAAVVNKTATEDLKSKAASTATSDEIKALFTAPVQTTLPNSEFSVSLTADDAKGEVSVKVVFSATVDSTKMNFNENGSLDEGETATGKTVKVSGFKNTSAEQEQAAKTWYDALPSTFAADTESAKKLASEFKT</sequence>
<organism evidence="2 3">
    <name type="scientific">Mycoplasmopsis agassizii</name>
    <dbReference type="NCBI Taxonomy" id="33922"/>
    <lineage>
        <taxon>Bacteria</taxon>
        <taxon>Bacillati</taxon>
        <taxon>Mycoplasmatota</taxon>
        <taxon>Mycoplasmoidales</taxon>
        <taxon>Metamycoplasmataceae</taxon>
        <taxon>Mycoplasmopsis</taxon>
    </lineage>
</organism>
<dbReference type="OrthoDB" id="9923751at2"/>